<keyword evidence="6 13" id="KW-1133">Transmembrane helix</keyword>
<evidence type="ECO:0000259" key="14">
    <source>
        <dbReference type="Pfam" id="PF00060"/>
    </source>
</evidence>
<dbReference type="SUPFAM" id="SSF53850">
    <property type="entry name" value="Periplasmic binding protein-like II"/>
    <property type="match status" value="1"/>
</dbReference>
<evidence type="ECO:0000256" key="1">
    <source>
        <dbReference type="ARBA" id="ARBA00004651"/>
    </source>
</evidence>
<feature type="transmembrane region" description="Helical" evidence="13">
    <location>
        <begin position="648"/>
        <end position="668"/>
    </location>
</feature>
<keyword evidence="10" id="KW-0325">Glycoprotein</keyword>
<evidence type="ECO:0000259" key="15">
    <source>
        <dbReference type="Pfam" id="PF10613"/>
    </source>
</evidence>
<dbReference type="Pfam" id="PF00060">
    <property type="entry name" value="Lig_chan"/>
    <property type="match status" value="1"/>
</dbReference>
<dbReference type="RefSeq" id="XP_024870423.1">
    <property type="nucleotide sequence ID" value="XM_025014655.1"/>
</dbReference>
<keyword evidence="3" id="KW-0813">Transport</keyword>
<dbReference type="InterPro" id="IPR001320">
    <property type="entry name" value="Iontro_rcpt_C"/>
</dbReference>
<gene>
    <name evidence="17" type="primary">LOC112453746</name>
</gene>
<accession>A0A6J1PM68</accession>
<evidence type="ECO:0000256" key="13">
    <source>
        <dbReference type="SAM" id="Phobius"/>
    </source>
</evidence>
<keyword evidence="9" id="KW-0675">Receptor</keyword>
<proteinExistence type="inferred from homology"/>
<organism evidence="16 17">
    <name type="scientific">Temnothorax curvispinosus</name>
    <dbReference type="NCBI Taxonomy" id="300111"/>
    <lineage>
        <taxon>Eukaryota</taxon>
        <taxon>Metazoa</taxon>
        <taxon>Ecdysozoa</taxon>
        <taxon>Arthropoda</taxon>
        <taxon>Hexapoda</taxon>
        <taxon>Insecta</taxon>
        <taxon>Pterygota</taxon>
        <taxon>Neoptera</taxon>
        <taxon>Endopterygota</taxon>
        <taxon>Hymenoptera</taxon>
        <taxon>Apocrita</taxon>
        <taxon>Aculeata</taxon>
        <taxon>Formicoidea</taxon>
        <taxon>Formicidae</taxon>
        <taxon>Myrmicinae</taxon>
        <taxon>Temnothorax</taxon>
    </lineage>
</organism>
<evidence type="ECO:0000256" key="5">
    <source>
        <dbReference type="ARBA" id="ARBA00022692"/>
    </source>
</evidence>
<reference evidence="17" key="1">
    <citation type="submission" date="2025-08" db="UniProtKB">
        <authorList>
            <consortium name="RefSeq"/>
        </authorList>
    </citation>
    <scope>IDENTIFICATION</scope>
    <source>
        <tissue evidence="17">Whole body</tissue>
    </source>
</reference>
<keyword evidence="11" id="KW-1071">Ligand-gated ion channel</keyword>
<evidence type="ECO:0000256" key="7">
    <source>
        <dbReference type="ARBA" id="ARBA00023065"/>
    </source>
</evidence>
<keyword evidence="16" id="KW-1185">Reference proteome</keyword>
<dbReference type="InterPro" id="IPR019594">
    <property type="entry name" value="Glu/Gly-bd"/>
</dbReference>
<dbReference type="Pfam" id="PF10613">
    <property type="entry name" value="Lig_chan-Glu_bd"/>
    <property type="match status" value="1"/>
</dbReference>
<dbReference type="GO" id="GO:0015276">
    <property type="term" value="F:ligand-gated monoatomic ion channel activity"/>
    <property type="evidence" value="ECO:0007669"/>
    <property type="project" value="InterPro"/>
</dbReference>
<comment type="subcellular location">
    <subcellularLocation>
        <location evidence="1">Cell membrane</location>
        <topology evidence="1">Multi-pass membrane protein</topology>
    </subcellularLocation>
</comment>
<sequence length="704" mass="82132">MNNIACVVEFIEKLFLCMYCRSLERLRWCERKANGLKSVVEQIVEEIATHSNCIVFITDPAYRRLIDVRAIEISSFLRYDIAVRDNEKFSPPRKKIARTLQQVKGCDAYVILISNGLLTSQFLQYVEGERLINTRGYFLLLHDNRLFRPELHYIWNRIVNVVFIRRYNTYNYRSGERITVEQIDLNTVSYPSYTRDFTAIKYIDTWQNGKLRYGNNHYIPKTTDLRGMSLRIAVFEHIPAVTEASRDYYQQSTTTTSPKALGIEFELIRVIARAMNFKTNYYMPANIEKERWGRWGHEGDNDSYTGLIGEAIAENADFFLGDLHYTLYHLNYFDLSTPYNTECLTFLTPEALTDNSWKLLILPFRLNAWITLLCTLLLAGVAFHVFAVFYQKYIDSRESVKHDKLDAYDSMKGLYLFTELQNSVLYTYSMLLQVSLPRLPNAWTVRVFIGWWWIYSILAAVIYRASMTATLSKPAAKVTIDTLAQLTRSSLAVGGWNEEGKEFFLASSDSHSLEIGNKYELTENEEDAIDRVANGRFCYYENSYLLQHARGRRIFEKQDDRQNMSEKNTKSSVKYNLHIMEECFVHMPIALGMEKNSPLKPHVDLWVRRMTEVGLVRKWLSDVMEWSKINEARQRSKSEIALVDLPKLYGALIALGIGYLLSFLALFGEILHWKYVVLKDPKYDKYNLDAFYRSNNKPKKNKTN</sequence>
<evidence type="ECO:0000313" key="17">
    <source>
        <dbReference type="RefSeq" id="XP_024870423.1"/>
    </source>
</evidence>
<name>A0A6J1PM68_9HYME</name>
<evidence type="ECO:0000256" key="10">
    <source>
        <dbReference type="ARBA" id="ARBA00023180"/>
    </source>
</evidence>
<feature type="transmembrane region" description="Helical" evidence="13">
    <location>
        <begin position="411"/>
        <end position="431"/>
    </location>
</feature>
<keyword evidence="12" id="KW-0407">Ion channel</keyword>
<keyword evidence="4" id="KW-1003">Cell membrane</keyword>
<dbReference type="OrthoDB" id="5984008at2759"/>
<dbReference type="Gene3D" id="3.40.190.10">
    <property type="entry name" value="Periplasmic binding protein-like II"/>
    <property type="match status" value="1"/>
</dbReference>
<evidence type="ECO:0000256" key="4">
    <source>
        <dbReference type="ARBA" id="ARBA00022475"/>
    </source>
</evidence>
<dbReference type="PANTHER" id="PTHR42643">
    <property type="entry name" value="IONOTROPIC RECEPTOR 20A-RELATED"/>
    <property type="match status" value="1"/>
</dbReference>
<evidence type="ECO:0000256" key="6">
    <source>
        <dbReference type="ARBA" id="ARBA00022989"/>
    </source>
</evidence>
<dbReference type="GO" id="GO:0050906">
    <property type="term" value="P:detection of stimulus involved in sensory perception"/>
    <property type="evidence" value="ECO:0007669"/>
    <property type="project" value="UniProtKB-ARBA"/>
</dbReference>
<dbReference type="Gene3D" id="1.10.287.70">
    <property type="match status" value="1"/>
</dbReference>
<evidence type="ECO:0000256" key="11">
    <source>
        <dbReference type="ARBA" id="ARBA00023286"/>
    </source>
</evidence>
<protein>
    <submittedName>
        <fullName evidence="17">Uncharacterized protein LOC112453746</fullName>
    </submittedName>
</protein>
<feature type="domain" description="Ionotropic glutamate receptor L-glutamate and glycine-binding" evidence="15">
    <location>
        <begin position="250"/>
        <end position="348"/>
    </location>
</feature>
<feature type="transmembrane region" description="Helical" evidence="13">
    <location>
        <begin position="443"/>
        <end position="463"/>
    </location>
</feature>
<feature type="transmembrane region" description="Helical" evidence="13">
    <location>
        <begin position="368"/>
        <end position="390"/>
    </location>
</feature>
<evidence type="ECO:0000256" key="8">
    <source>
        <dbReference type="ARBA" id="ARBA00023136"/>
    </source>
</evidence>
<evidence type="ECO:0000256" key="2">
    <source>
        <dbReference type="ARBA" id="ARBA00008685"/>
    </source>
</evidence>
<comment type="similarity">
    <text evidence="2">Belongs to the glutamate-gated ion channel (TC 1.A.10.1) family.</text>
</comment>
<evidence type="ECO:0000256" key="12">
    <source>
        <dbReference type="ARBA" id="ARBA00023303"/>
    </source>
</evidence>
<evidence type="ECO:0000256" key="3">
    <source>
        <dbReference type="ARBA" id="ARBA00022448"/>
    </source>
</evidence>
<dbReference type="GO" id="GO:0005886">
    <property type="term" value="C:plasma membrane"/>
    <property type="evidence" value="ECO:0007669"/>
    <property type="project" value="UniProtKB-SubCell"/>
</dbReference>
<feature type="domain" description="Ionotropic glutamate receptor C-terminal" evidence="14">
    <location>
        <begin position="367"/>
        <end position="585"/>
    </location>
</feature>
<evidence type="ECO:0000313" key="16">
    <source>
        <dbReference type="Proteomes" id="UP000504618"/>
    </source>
</evidence>
<dbReference type="AlphaFoldDB" id="A0A6J1PM68"/>
<keyword evidence="7" id="KW-0406">Ion transport</keyword>
<dbReference type="CTD" id="39269"/>
<dbReference type="PANTHER" id="PTHR42643:SF35">
    <property type="entry name" value="IONOTROPIC RECEPTOR 68A, ISOFORM A"/>
    <property type="match status" value="1"/>
</dbReference>
<evidence type="ECO:0000256" key="9">
    <source>
        <dbReference type="ARBA" id="ARBA00023170"/>
    </source>
</evidence>
<keyword evidence="8 13" id="KW-0472">Membrane</keyword>
<dbReference type="Proteomes" id="UP000504618">
    <property type="component" value="Unplaced"/>
</dbReference>
<keyword evidence="5 13" id="KW-0812">Transmembrane</keyword>
<dbReference type="InterPro" id="IPR052192">
    <property type="entry name" value="Insect_Ionotropic_Sensory_Rcpt"/>
</dbReference>
<dbReference type="GeneID" id="112453746"/>